<keyword evidence="2" id="KW-1185">Reference proteome</keyword>
<dbReference type="InParanoid" id="D7EK75"/>
<proteinExistence type="predicted"/>
<evidence type="ECO:0000313" key="1">
    <source>
        <dbReference type="EMBL" id="EFA13026.1"/>
    </source>
</evidence>
<protein>
    <submittedName>
        <fullName evidence="1">Uncharacterized protein</fullName>
    </submittedName>
</protein>
<dbReference type="EMBL" id="KQ971387">
    <property type="protein sequence ID" value="EFA13026.1"/>
    <property type="molecule type" value="Genomic_DNA"/>
</dbReference>
<dbReference type="AlphaFoldDB" id="D7EK75"/>
<reference evidence="1 2" key="1">
    <citation type="journal article" date="2008" name="Nature">
        <title>The genome of the model beetle and pest Tribolium castaneum.</title>
        <authorList>
            <consortium name="Tribolium Genome Sequencing Consortium"/>
            <person name="Richards S."/>
            <person name="Gibbs R.A."/>
            <person name="Weinstock G.M."/>
            <person name="Brown S.J."/>
            <person name="Denell R."/>
            <person name="Beeman R.W."/>
            <person name="Gibbs R."/>
            <person name="Beeman R.W."/>
            <person name="Brown S.J."/>
            <person name="Bucher G."/>
            <person name="Friedrich M."/>
            <person name="Grimmelikhuijzen C.J."/>
            <person name="Klingler M."/>
            <person name="Lorenzen M."/>
            <person name="Richards S."/>
            <person name="Roth S."/>
            <person name="Schroder R."/>
            <person name="Tautz D."/>
            <person name="Zdobnov E.M."/>
            <person name="Muzny D."/>
            <person name="Gibbs R.A."/>
            <person name="Weinstock G.M."/>
            <person name="Attaway T."/>
            <person name="Bell S."/>
            <person name="Buhay C.J."/>
            <person name="Chandrabose M.N."/>
            <person name="Chavez D."/>
            <person name="Clerk-Blankenburg K.P."/>
            <person name="Cree A."/>
            <person name="Dao M."/>
            <person name="Davis C."/>
            <person name="Chacko J."/>
            <person name="Dinh H."/>
            <person name="Dugan-Rocha S."/>
            <person name="Fowler G."/>
            <person name="Garner T.T."/>
            <person name="Garnes J."/>
            <person name="Gnirke A."/>
            <person name="Hawes A."/>
            <person name="Hernandez J."/>
            <person name="Hines S."/>
            <person name="Holder M."/>
            <person name="Hume J."/>
            <person name="Jhangiani S.N."/>
            <person name="Joshi V."/>
            <person name="Khan Z.M."/>
            <person name="Jackson L."/>
            <person name="Kovar C."/>
            <person name="Kowis A."/>
            <person name="Lee S."/>
            <person name="Lewis L.R."/>
            <person name="Margolis J."/>
            <person name="Morgan M."/>
            <person name="Nazareth L.V."/>
            <person name="Nguyen N."/>
            <person name="Okwuonu G."/>
            <person name="Parker D."/>
            <person name="Richards S."/>
            <person name="Ruiz S.J."/>
            <person name="Santibanez J."/>
            <person name="Savard J."/>
            <person name="Scherer S.E."/>
            <person name="Schneider B."/>
            <person name="Sodergren E."/>
            <person name="Tautz D."/>
            <person name="Vattahil S."/>
            <person name="Villasana D."/>
            <person name="White C.S."/>
            <person name="Wright R."/>
            <person name="Park Y."/>
            <person name="Beeman R.W."/>
            <person name="Lord J."/>
            <person name="Oppert B."/>
            <person name="Lorenzen M."/>
            <person name="Brown S."/>
            <person name="Wang L."/>
            <person name="Savard J."/>
            <person name="Tautz D."/>
            <person name="Richards S."/>
            <person name="Weinstock G."/>
            <person name="Gibbs R.A."/>
            <person name="Liu Y."/>
            <person name="Worley K."/>
            <person name="Weinstock G."/>
            <person name="Elsik C.G."/>
            <person name="Reese J.T."/>
            <person name="Elhaik E."/>
            <person name="Landan G."/>
            <person name="Graur D."/>
            <person name="Arensburger P."/>
            <person name="Atkinson P."/>
            <person name="Beeman R.W."/>
            <person name="Beidler J."/>
            <person name="Brown S.J."/>
            <person name="Demuth J.P."/>
            <person name="Drury D.W."/>
            <person name="Du Y.Z."/>
            <person name="Fujiwara H."/>
            <person name="Lorenzen M."/>
            <person name="Maselli V."/>
            <person name="Osanai M."/>
            <person name="Park Y."/>
            <person name="Robertson H.M."/>
            <person name="Tu Z."/>
            <person name="Wang J.J."/>
            <person name="Wang S."/>
            <person name="Richards S."/>
            <person name="Song H."/>
            <person name="Zhang L."/>
            <person name="Sodergren E."/>
            <person name="Werner D."/>
            <person name="Stanke M."/>
            <person name="Morgenstern B."/>
            <person name="Solovyev V."/>
            <person name="Kosarev P."/>
            <person name="Brown G."/>
            <person name="Chen H.C."/>
            <person name="Ermolaeva O."/>
            <person name="Hlavina W."/>
            <person name="Kapustin Y."/>
            <person name="Kiryutin B."/>
            <person name="Kitts P."/>
            <person name="Maglott D."/>
            <person name="Pruitt K."/>
            <person name="Sapojnikov V."/>
            <person name="Souvorov A."/>
            <person name="Mackey A.J."/>
            <person name="Waterhouse R.M."/>
            <person name="Wyder S."/>
            <person name="Zdobnov E.M."/>
            <person name="Zdobnov E.M."/>
            <person name="Wyder S."/>
            <person name="Kriventseva E.V."/>
            <person name="Kadowaki T."/>
            <person name="Bork P."/>
            <person name="Aranda M."/>
            <person name="Bao R."/>
            <person name="Beermann A."/>
            <person name="Berns N."/>
            <person name="Bolognesi R."/>
            <person name="Bonneton F."/>
            <person name="Bopp D."/>
            <person name="Brown S.J."/>
            <person name="Bucher G."/>
            <person name="Butts T."/>
            <person name="Chaumot A."/>
            <person name="Denell R.E."/>
            <person name="Ferrier D.E."/>
            <person name="Friedrich M."/>
            <person name="Gordon C.M."/>
            <person name="Jindra M."/>
            <person name="Klingler M."/>
            <person name="Lan Q."/>
            <person name="Lattorff H.M."/>
            <person name="Laudet V."/>
            <person name="von Levetsow C."/>
            <person name="Liu Z."/>
            <person name="Lutz R."/>
            <person name="Lynch J.A."/>
            <person name="da Fonseca R.N."/>
            <person name="Posnien N."/>
            <person name="Reuter R."/>
            <person name="Roth S."/>
            <person name="Savard J."/>
            <person name="Schinko J.B."/>
            <person name="Schmitt C."/>
            <person name="Schoppmeier M."/>
            <person name="Schroder R."/>
            <person name="Shippy T.D."/>
            <person name="Simonnet F."/>
            <person name="Marques-Souza H."/>
            <person name="Tautz D."/>
            <person name="Tomoyasu Y."/>
            <person name="Trauner J."/>
            <person name="Van der Zee M."/>
            <person name="Vervoort M."/>
            <person name="Wittkopp N."/>
            <person name="Wimmer E.A."/>
            <person name="Yang X."/>
            <person name="Jones A.K."/>
            <person name="Sattelle D.B."/>
            <person name="Ebert P.R."/>
            <person name="Nelson D."/>
            <person name="Scott J.G."/>
            <person name="Beeman R.W."/>
            <person name="Muthukrishnan S."/>
            <person name="Kramer K.J."/>
            <person name="Arakane Y."/>
            <person name="Beeman R.W."/>
            <person name="Zhu Q."/>
            <person name="Hogenkamp D."/>
            <person name="Dixit R."/>
            <person name="Oppert B."/>
            <person name="Jiang H."/>
            <person name="Zou Z."/>
            <person name="Marshall J."/>
            <person name="Elpidina E."/>
            <person name="Vinokurov K."/>
            <person name="Oppert C."/>
            <person name="Zou Z."/>
            <person name="Evans J."/>
            <person name="Lu Z."/>
            <person name="Zhao P."/>
            <person name="Sumathipala N."/>
            <person name="Altincicek B."/>
            <person name="Vilcinskas A."/>
            <person name="Williams M."/>
            <person name="Hultmark D."/>
            <person name="Hetru C."/>
            <person name="Jiang H."/>
            <person name="Grimmelikhuijzen C.J."/>
            <person name="Hauser F."/>
            <person name="Cazzamali G."/>
            <person name="Williamson M."/>
            <person name="Park Y."/>
            <person name="Li B."/>
            <person name="Tanaka Y."/>
            <person name="Predel R."/>
            <person name="Neupert S."/>
            <person name="Schachtner J."/>
            <person name="Verleyen P."/>
            <person name="Raible F."/>
            <person name="Bork P."/>
            <person name="Friedrich M."/>
            <person name="Walden K.K."/>
            <person name="Robertson H.M."/>
            <person name="Angeli S."/>
            <person name="Foret S."/>
            <person name="Bucher G."/>
            <person name="Schuetz S."/>
            <person name="Maleszka R."/>
            <person name="Wimmer E.A."/>
            <person name="Beeman R.W."/>
            <person name="Lorenzen M."/>
            <person name="Tomoyasu Y."/>
            <person name="Miller S.C."/>
            <person name="Grossmann D."/>
            <person name="Bucher G."/>
        </authorList>
    </citation>
    <scope>NUCLEOTIDE SEQUENCE [LARGE SCALE GENOMIC DNA]</scope>
    <source>
        <strain evidence="1 2">Georgia GA2</strain>
    </source>
</reference>
<dbReference type="Proteomes" id="UP000007266">
    <property type="component" value="Unassembled WGS sequence"/>
</dbReference>
<name>D7EK75_TRICA</name>
<evidence type="ECO:0000313" key="2">
    <source>
        <dbReference type="Proteomes" id="UP000007266"/>
    </source>
</evidence>
<gene>
    <name evidence="1" type="primary">GLEAN_11492</name>
    <name evidence="1" type="ORF">TcasGA2_TC011492</name>
</gene>
<sequence>MIYKIVSNTEPCGTHFVQLKSFRTQTFDASLTSPESTIDGISRSFRALILGTSLPTLNGIPRSSPLEDYKYAQVVQDLIATPPPVDKFLTIKKKLIL</sequence>
<dbReference type="HOGENOM" id="CLU_2349454_0_0_1"/>
<accession>D7EK75</accession>
<organism evidence="1 2">
    <name type="scientific">Tribolium castaneum</name>
    <name type="common">Red flour beetle</name>
    <dbReference type="NCBI Taxonomy" id="7070"/>
    <lineage>
        <taxon>Eukaryota</taxon>
        <taxon>Metazoa</taxon>
        <taxon>Ecdysozoa</taxon>
        <taxon>Arthropoda</taxon>
        <taxon>Hexapoda</taxon>
        <taxon>Insecta</taxon>
        <taxon>Pterygota</taxon>
        <taxon>Neoptera</taxon>
        <taxon>Endopterygota</taxon>
        <taxon>Coleoptera</taxon>
        <taxon>Polyphaga</taxon>
        <taxon>Cucujiformia</taxon>
        <taxon>Tenebrionidae</taxon>
        <taxon>Tenebrionidae incertae sedis</taxon>
        <taxon>Tribolium</taxon>
    </lineage>
</organism>
<reference evidence="1 2" key="2">
    <citation type="journal article" date="2010" name="Nucleic Acids Res.">
        <title>BeetleBase in 2010: revisions to provide comprehensive genomic information for Tribolium castaneum.</title>
        <authorList>
            <person name="Kim H.S."/>
            <person name="Murphy T."/>
            <person name="Xia J."/>
            <person name="Caragea D."/>
            <person name="Park Y."/>
            <person name="Beeman R.W."/>
            <person name="Lorenzen M.D."/>
            <person name="Butcher S."/>
            <person name="Manak J.R."/>
            <person name="Brown S.J."/>
        </authorList>
    </citation>
    <scope>NUCLEOTIDE SEQUENCE [LARGE SCALE GENOMIC DNA]</scope>
    <source>
        <strain evidence="1 2">Georgia GA2</strain>
    </source>
</reference>